<dbReference type="GO" id="GO:0004034">
    <property type="term" value="F:aldose 1-epimerase activity"/>
    <property type="evidence" value="ECO:0007669"/>
    <property type="project" value="UniProtKB-EC"/>
</dbReference>
<keyword evidence="6 8" id="KW-0119">Carbohydrate metabolism</keyword>
<dbReference type="GO" id="GO:0006006">
    <property type="term" value="P:glucose metabolic process"/>
    <property type="evidence" value="ECO:0007669"/>
    <property type="project" value="TreeGrafter"/>
</dbReference>
<accession>A0A1B6D4J7</accession>
<dbReference type="InterPro" id="IPR008183">
    <property type="entry name" value="Aldose_1/G6P_1-epimerase"/>
</dbReference>
<evidence type="ECO:0000256" key="3">
    <source>
        <dbReference type="ARBA" id="ARBA00005028"/>
    </source>
</evidence>
<comment type="catalytic activity">
    <reaction evidence="1">
        <text>alpha-D-galactose = beta-D-galactose</text>
        <dbReference type="Rhea" id="RHEA:28675"/>
        <dbReference type="ChEBI" id="CHEBI:27667"/>
        <dbReference type="ChEBI" id="CHEBI:28061"/>
        <dbReference type="EC" id="5.1.3.3"/>
    </reaction>
    <physiologicalReaction direction="right-to-left" evidence="1">
        <dbReference type="Rhea" id="RHEA:28677"/>
    </physiologicalReaction>
</comment>
<evidence type="ECO:0000256" key="11">
    <source>
        <dbReference type="PIRSR" id="PIRSR005096-3"/>
    </source>
</evidence>
<reference evidence="12" key="1">
    <citation type="submission" date="2015-12" db="EMBL/GenBank/DDBJ databases">
        <title>De novo transcriptome assembly of four potential Pierce s Disease insect vectors from Arizona vineyards.</title>
        <authorList>
            <person name="Tassone E.E."/>
        </authorList>
    </citation>
    <scope>NUCLEOTIDE SEQUENCE</scope>
</reference>
<dbReference type="UniPathway" id="UPA00242"/>
<organism evidence="12">
    <name type="scientific">Clastoptera arizonana</name>
    <name type="common">Arizona spittle bug</name>
    <dbReference type="NCBI Taxonomy" id="38151"/>
    <lineage>
        <taxon>Eukaryota</taxon>
        <taxon>Metazoa</taxon>
        <taxon>Ecdysozoa</taxon>
        <taxon>Arthropoda</taxon>
        <taxon>Hexapoda</taxon>
        <taxon>Insecta</taxon>
        <taxon>Pterygota</taxon>
        <taxon>Neoptera</taxon>
        <taxon>Paraneoptera</taxon>
        <taxon>Hemiptera</taxon>
        <taxon>Auchenorrhyncha</taxon>
        <taxon>Cercopoidea</taxon>
        <taxon>Clastopteridae</taxon>
        <taxon>Clastoptera</taxon>
    </lineage>
</organism>
<feature type="binding site" evidence="10">
    <location>
        <position position="252"/>
    </location>
    <ligand>
        <name>beta-D-galactose</name>
        <dbReference type="ChEBI" id="CHEBI:27667"/>
    </ligand>
</feature>
<name>A0A1B6D4J7_9HEMI</name>
<dbReference type="UniPathway" id="UPA00214"/>
<feature type="active site" description="Proton donor" evidence="9">
    <location>
        <position position="183"/>
    </location>
</feature>
<dbReference type="PANTHER" id="PTHR10091">
    <property type="entry name" value="ALDOSE-1-EPIMERASE"/>
    <property type="match status" value="1"/>
</dbReference>
<sequence>MDLGIVVSEDSFGEDSNGHPIRRFTLTNENRMSVQVINYGATITCIKVADRKGNVDDVVLGFDDMAGYLSPINRSYYFGATMGRVANRIYPTEFEFNGQQISVTKNVGEKHLHGGFRGFDKVIWDATIEEDRVIMTYLSVDGEEGLPGAVIATTIFQLTADNKLVIIWKATVTKPTLVNISTHCYFNVAGHASGSTGLLRQVLTINADKYAVLDDMVPTGELRDVAGTGYDLRSPRKISDAMVDLETKDGYDINYCLNKSPLPPTFNFAARVTDPETGRYMEVHTDQPGMQVYTSTTVPKFKAKRGAEYGKSCAICFETQKYPNAVHIKSFPSIAVQPGKDYLHLVTYSFGTIKDNNY</sequence>
<dbReference type="GO" id="GO:0033499">
    <property type="term" value="P:galactose catabolic process via UDP-galactose, Leloir pathway"/>
    <property type="evidence" value="ECO:0007669"/>
    <property type="project" value="TreeGrafter"/>
</dbReference>
<evidence type="ECO:0000313" key="12">
    <source>
        <dbReference type="EMBL" id="JAS20621.1"/>
    </source>
</evidence>
<feature type="active site" description="Proton acceptor" evidence="9">
    <location>
        <position position="318"/>
    </location>
</feature>
<evidence type="ECO:0000256" key="5">
    <source>
        <dbReference type="ARBA" id="ARBA00023235"/>
    </source>
</evidence>
<dbReference type="EC" id="5.1.3.3" evidence="8"/>
<dbReference type="PIRSF" id="PIRSF005096">
    <property type="entry name" value="GALM"/>
    <property type="match status" value="1"/>
</dbReference>
<evidence type="ECO:0000256" key="1">
    <source>
        <dbReference type="ARBA" id="ARBA00001712"/>
    </source>
</evidence>
<dbReference type="InterPro" id="IPR015443">
    <property type="entry name" value="Aldose_1-epimerase"/>
</dbReference>
<keyword evidence="5 8" id="KW-0413">Isomerase</keyword>
<dbReference type="Gene3D" id="2.70.98.10">
    <property type="match status" value="1"/>
</dbReference>
<dbReference type="InterPro" id="IPR011013">
    <property type="entry name" value="Gal_mutarotase_sf_dom"/>
</dbReference>
<dbReference type="InterPro" id="IPR047215">
    <property type="entry name" value="Galactose_mutarotase-like"/>
</dbReference>
<proteinExistence type="inferred from homology"/>
<dbReference type="GO" id="GO:0030246">
    <property type="term" value="F:carbohydrate binding"/>
    <property type="evidence" value="ECO:0007669"/>
    <property type="project" value="InterPro"/>
</dbReference>
<dbReference type="InterPro" id="IPR014718">
    <property type="entry name" value="GH-type_carb-bd"/>
</dbReference>
<dbReference type="EMBL" id="GEDC01016677">
    <property type="protein sequence ID" value="JAS20621.1"/>
    <property type="molecule type" value="Transcribed_RNA"/>
</dbReference>
<dbReference type="CDD" id="cd09019">
    <property type="entry name" value="galactose_mutarotase_like"/>
    <property type="match status" value="1"/>
</dbReference>
<evidence type="ECO:0000256" key="8">
    <source>
        <dbReference type="PIRNR" id="PIRNR005096"/>
    </source>
</evidence>
<dbReference type="AlphaFoldDB" id="A0A1B6D4J7"/>
<feature type="binding site" evidence="11">
    <location>
        <begin position="183"/>
        <end position="185"/>
    </location>
    <ligand>
        <name>beta-D-galactose</name>
        <dbReference type="ChEBI" id="CHEBI:27667"/>
    </ligand>
</feature>
<dbReference type="Pfam" id="PF01263">
    <property type="entry name" value="Aldose_epim"/>
    <property type="match status" value="1"/>
</dbReference>
<evidence type="ECO:0000256" key="4">
    <source>
        <dbReference type="ARBA" id="ARBA00006206"/>
    </source>
</evidence>
<dbReference type="PANTHER" id="PTHR10091:SF0">
    <property type="entry name" value="GALACTOSE MUTAROTASE"/>
    <property type="match status" value="1"/>
</dbReference>
<evidence type="ECO:0000256" key="10">
    <source>
        <dbReference type="PIRSR" id="PIRSR005096-2"/>
    </source>
</evidence>
<dbReference type="SUPFAM" id="SSF74650">
    <property type="entry name" value="Galactose mutarotase-like"/>
    <property type="match status" value="1"/>
</dbReference>
<evidence type="ECO:0000256" key="6">
    <source>
        <dbReference type="ARBA" id="ARBA00023277"/>
    </source>
</evidence>
<evidence type="ECO:0000256" key="2">
    <source>
        <dbReference type="ARBA" id="ARBA00004947"/>
    </source>
</evidence>
<evidence type="ECO:0000256" key="7">
    <source>
        <dbReference type="ARBA" id="ARBA00045743"/>
    </source>
</evidence>
<comment type="pathway">
    <text evidence="3 8">Carbohydrate metabolism; hexose metabolism.</text>
</comment>
<evidence type="ECO:0000256" key="9">
    <source>
        <dbReference type="PIRSR" id="PIRSR005096-1"/>
    </source>
</evidence>
<comment type="function">
    <text evidence="7">Mutarotase that catalyzes the interconversion of beta-D-galactose and alpha-D-galactose during galactose metabolism. Beta-D-galactose is metabolized in the liver into glucose 1-phosphate, the primary metabolic fuel, by the action of four enzymes that constitute the Leloir pathway: GALM, GALK1 (galactokinase), GALT (galactose-1-phosphate uridylyltransferase) and GALE (UDP-galactose-4'-epimerase). Involved in the maintenance of the equilibrium between the beta- and alpha-anomers of galactose, therefore ensuring a sufficient supply of the alpha-anomer for GALK1. Also active on D-glucose although shows a preference for galactose over glucose.</text>
</comment>
<feature type="binding site" evidence="11">
    <location>
        <begin position="87"/>
        <end position="88"/>
    </location>
    <ligand>
        <name>beta-D-galactose</name>
        <dbReference type="ChEBI" id="CHEBI:27667"/>
    </ligand>
</feature>
<comment type="catalytic activity">
    <reaction evidence="8">
        <text>alpha-D-glucose = beta-D-glucose</text>
        <dbReference type="Rhea" id="RHEA:10264"/>
        <dbReference type="ChEBI" id="CHEBI:15903"/>
        <dbReference type="ChEBI" id="CHEBI:17925"/>
        <dbReference type="EC" id="5.1.3.3"/>
    </reaction>
</comment>
<comment type="similarity">
    <text evidence="4 8">Belongs to the aldose epimerase family.</text>
</comment>
<comment type="pathway">
    <text evidence="2">Carbohydrate metabolism; galactose metabolism.</text>
</comment>
<protein>
    <recommendedName>
        <fullName evidence="8">Aldose 1-epimerase</fullName>
        <ecNumber evidence="8">5.1.3.3</ecNumber>
    </recommendedName>
</protein>
<gene>
    <name evidence="12" type="ORF">g.31432</name>
</gene>